<dbReference type="PANTHER" id="PTHR47478">
    <property type="match status" value="1"/>
</dbReference>
<dbReference type="Gene3D" id="1.10.150.240">
    <property type="entry name" value="Putative phosphatase, domain 2"/>
    <property type="match status" value="1"/>
</dbReference>
<dbReference type="NCBIfam" id="TIGR01549">
    <property type="entry name" value="HAD-SF-IA-v1"/>
    <property type="match status" value="1"/>
</dbReference>
<dbReference type="GO" id="GO:0008253">
    <property type="term" value="F:5'-nucleotidase activity"/>
    <property type="evidence" value="ECO:0007669"/>
    <property type="project" value="InterPro"/>
</dbReference>
<dbReference type="InterPro" id="IPR052550">
    <property type="entry name" value="Pyrimidine_5'-ntase_YjjG"/>
</dbReference>
<dbReference type="Proteomes" id="UP000249177">
    <property type="component" value="Unassembled WGS sequence"/>
</dbReference>
<dbReference type="AlphaFoldDB" id="A0A2W7TSG4"/>
<proteinExistence type="predicted"/>
<sequence>MFSTKITDIFFDLDHTLWDFDVNSELAFETILKKDHPTIEIADFIEKYAPINQACWKLYQYDKITHAELRYNRLKHTFDALEYFVSDAQIEIIAHDYIQLLPENNRLFDGTIEVLEYLEKKYKLHIITNGFADVQYKKIQNSNIAGFFKTITNSEMAGVKKPNPVIFEYALNQAKANKESSIMIGDCLEADVQGALDAGLDAIFFNDKRIKIEKNIKQVTHLLELKKYL</sequence>
<dbReference type="NCBIfam" id="TIGR02254">
    <property type="entry name" value="YjjG_YfnB"/>
    <property type="match status" value="1"/>
</dbReference>
<dbReference type="OrthoDB" id="9802350at2"/>
<dbReference type="EMBL" id="QKXH01000010">
    <property type="protein sequence ID" value="PZX92554.1"/>
    <property type="molecule type" value="Genomic_DNA"/>
</dbReference>
<dbReference type="SUPFAM" id="SSF56784">
    <property type="entry name" value="HAD-like"/>
    <property type="match status" value="1"/>
</dbReference>
<dbReference type="SFLD" id="SFLDS00003">
    <property type="entry name" value="Haloacid_Dehalogenase"/>
    <property type="match status" value="1"/>
</dbReference>
<evidence type="ECO:0000313" key="2">
    <source>
        <dbReference type="Proteomes" id="UP000249177"/>
    </source>
</evidence>
<dbReference type="Pfam" id="PF00702">
    <property type="entry name" value="Hydrolase"/>
    <property type="match status" value="1"/>
</dbReference>
<comment type="caution">
    <text evidence="1">The sequence shown here is derived from an EMBL/GenBank/DDBJ whole genome shotgun (WGS) entry which is preliminary data.</text>
</comment>
<dbReference type="InterPro" id="IPR023198">
    <property type="entry name" value="PGP-like_dom2"/>
</dbReference>
<keyword evidence="2" id="KW-1185">Reference proteome</keyword>
<protein>
    <submittedName>
        <fullName evidence="1">Noncanonical pyrimidine nucleotidase, YjjG family</fullName>
    </submittedName>
</protein>
<organism evidence="1 2">
    <name type="scientific">Flavobacterium aquariorum</name>
    <dbReference type="NCBI Taxonomy" id="2217670"/>
    <lineage>
        <taxon>Bacteria</taxon>
        <taxon>Pseudomonadati</taxon>
        <taxon>Bacteroidota</taxon>
        <taxon>Flavobacteriia</taxon>
        <taxon>Flavobacteriales</taxon>
        <taxon>Flavobacteriaceae</taxon>
        <taxon>Flavobacterium</taxon>
    </lineage>
</organism>
<dbReference type="InterPro" id="IPR006439">
    <property type="entry name" value="HAD-SF_hydro_IA"/>
</dbReference>
<dbReference type="InterPro" id="IPR023214">
    <property type="entry name" value="HAD_sf"/>
</dbReference>
<accession>A0A2W7TSG4</accession>
<dbReference type="SFLD" id="SFLDG01129">
    <property type="entry name" value="C1.5:_HAD__Beta-PGM__Phosphata"/>
    <property type="match status" value="1"/>
</dbReference>
<reference evidence="1 2" key="1">
    <citation type="submission" date="2018-06" db="EMBL/GenBank/DDBJ databases">
        <title>Flavobacterium sp IMCC34762, genome.</title>
        <authorList>
            <person name="Joung Y."/>
            <person name="Cho J."/>
            <person name="Song J."/>
        </authorList>
    </citation>
    <scope>NUCLEOTIDE SEQUENCE [LARGE SCALE GENOMIC DNA]</scope>
    <source>
        <strain evidence="1 2">IMCC34762</strain>
    </source>
</reference>
<gene>
    <name evidence="1" type="ORF">DOS84_15680</name>
</gene>
<dbReference type="Gene3D" id="3.40.50.1000">
    <property type="entry name" value="HAD superfamily/HAD-like"/>
    <property type="match status" value="1"/>
</dbReference>
<evidence type="ECO:0000313" key="1">
    <source>
        <dbReference type="EMBL" id="PZX92554.1"/>
    </source>
</evidence>
<dbReference type="InterPro" id="IPR036412">
    <property type="entry name" value="HAD-like_sf"/>
</dbReference>
<dbReference type="PANTHER" id="PTHR47478:SF1">
    <property type="entry name" value="PYRIMIDINE 5'-NUCLEOTIDASE YJJG"/>
    <property type="match status" value="1"/>
</dbReference>
<name>A0A2W7TSG4_9FLAO</name>
<dbReference type="InterPro" id="IPR011951">
    <property type="entry name" value="HAD-SF_hydro_IA_YjjG/PynA"/>
</dbReference>
<dbReference type="RefSeq" id="WP_111411037.1">
    <property type="nucleotide sequence ID" value="NZ_QKXH01000010.1"/>
</dbReference>